<dbReference type="RefSeq" id="WP_263711975.1">
    <property type="nucleotide sequence ID" value="NZ_JAOWKX010000003.1"/>
</dbReference>
<reference evidence="1 2" key="1">
    <citation type="submission" date="2022-10" db="EMBL/GenBank/DDBJ databases">
        <title>Aestuariibacter sp. AA17 isolated from Montipora capitata coral fragment.</title>
        <authorList>
            <person name="Emsley S.A."/>
            <person name="Pfannmuller K.M."/>
            <person name="Loughran R.M."/>
            <person name="Shlafstein M."/>
            <person name="Papke E."/>
            <person name="Saw J.H."/>
            <person name="Ushijima B."/>
            <person name="Videau P."/>
        </authorList>
    </citation>
    <scope>NUCLEOTIDE SEQUENCE [LARGE SCALE GENOMIC DNA]</scope>
    <source>
        <strain evidence="1 2">AA17</strain>
    </source>
</reference>
<evidence type="ECO:0000313" key="1">
    <source>
        <dbReference type="EMBL" id="MCV2884699.1"/>
    </source>
</evidence>
<dbReference type="Proteomes" id="UP001652504">
    <property type="component" value="Unassembled WGS sequence"/>
</dbReference>
<proteinExistence type="predicted"/>
<accession>A0ABT3A7N4</accession>
<organism evidence="1 2">
    <name type="scientific">Fluctibacter corallii</name>
    <dbReference type="NCBI Taxonomy" id="2984329"/>
    <lineage>
        <taxon>Bacteria</taxon>
        <taxon>Pseudomonadati</taxon>
        <taxon>Pseudomonadota</taxon>
        <taxon>Gammaproteobacteria</taxon>
        <taxon>Alteromonadales</taxon>
        <taxon>Alteromonadaceae</taxon>
        <taxon>Fluctibacter</taxon>
    </lineage>
</organism>
<dbReference type="EMBL" id="JAOWKX010000003">
    <property type="protein sequence ID" value="MCV2884699.1"/>
    <property type="molecule type" value="Genomic_DNA"/>
</dbReference>
<sequence>MTYLFVEYEHKSRAFYSIHGVVNLNVNYDRNYSYYFNKAKSLLVKLKNGYVEADSVVGSILDLNGRLISQIRHPGKHMPAFKMDGISSDSDNGFTIVVCPEGNMHQFSLEYDYQQGSFVRSGHVR</sequence>
<protein>
    <submittedName>
        <fullName evidence="1">Uncharacterized protein</fullName>
    </submittedName>
</protein>
<comment type="caution">
    <text evidence="1">The sequence shown here is derived from an EMBL/GenBank/DDBJ whole genome shotgun (WGS) entry which is preliminary data.</text>
</comment>
<gene>
    <name evidence="1" type="ORF">OE749_08320</name>
</gene>
<evidence type="ECO:0000313" key="2">
    <source>
        <dbReference type="Proteomes" id="UP001652504"/>
    </source>
</evidence>
<name>A0ABT3A7N4_9ALTE</name>
<keyword evidence="2" id="KW-1185">Reference proteome</keyword>